<reference evidence="1 2" key="1">
    <citation type="submission" date="2021-06" db="EMBL/GenBank/DDBJ databases">
        <title>Caerostris darwini draft genome.</title>
        <authorList>
            <person name="Kono N."/>
            <person name="Arakawa K."/>
        </authorList>
    </citation>
    <scope>NUCLEOTIDE SEQUENCE [LARGE SCALE GENOMIC DNA]</scope>
</reference>
<accession>A0AAV4WR66</accession>
<proteinExistence type="predicted"/>
<dbReference type="AlphaFoldDB" id="A0AAV4WR66"/>
<evidence type="ECO:0000313" key="2">
    <source>
        <dbReference type="Proteomes" id="UP001054837"/>
    </source>
</evidence>
<organism evidence="1 2">
    <name type="scientific">Caerostris darwini</name>
    <dbReference type="NCBI Taxonomy" id="1538125"/>
    <lineage>
        <taxon>Eukaryota</taxon>
        <taxon>Metazoa</taxon>
        <taxon>Ecdysozoa</taxon>
        <taxon>Arthropoda</taxon>
        <taxon>Chelicerata</taxon>
        <taxon>Arachnida</taxon>
        <taxon>Araneae</taxon>
        <taxon>Araneomorphae</taxon>
        <taxon>Entelegynae</taxon>
        <taxon>Araneoidea</taxon>
        <taxon>Araneidae</taxon>
        <taxon>Caerostris</taxon>
    </lineage>
</organism>
<comment type="caution">
    <text evidence="1">The sequence shown here is derived from an EMBL/GenBank/DDBJ whole genome shotgun (WGS) entry which is preliminary data.</text>
</comment>
<dbReference type="EMBL" id="BPLQ01014882">
    <property type="protein sequence ID" value="GIY84060.1"/>
    <property type="molecule type" value="Genomic_DNA"/>
</dbReference>
<sequence length="114" mass="12683">MSMARVGHDKILLLQIKSRFCLINVGSKNRNTITPQVKSSCFSVSQCDEVASVWGEENSDNGSHGAGARRRQLRLTDVLNPSAEKSHCYCKNNLISRCIRQEPTCTRLANNCSQ</sequence>
<evidence type="ECO:0000313" key="1">
    <source>
        <dbReference type="EMBL" id="GIY84060.1"/>
    </source>
</evidence>
<protein>
    <submittedName>
        <fullName evidence="1">Uncharacterized protein</fullName>
    </submittedName>
</protein>
<keyword evidence="2" id="KW-1185">Reference proteome</keyword>
<dbReference type="Proteomes" id="UP001054837">
    <property type="component" value="Unassembled WGS sequence"/>
</dbReference>
<gene>
    <name evidence="1" type="ORF">CDAR_396191</name>
</gene>
<name>A0AAV4WR66_9ARAC</name>